<feature type="compositionally biased region" description="Low complexity" evidence="1">
    <location>
        <begin position="35"/>
        <end position="89"/>
    </location>
</feature>
<feature type="compositionally biased region" description="Pro residues" evidence="1">
    <location>
        <begin position="90"/>
        <end position="102"/>
    </location>
</feature>
<protein>
    <submittedName>
        <fullName evidence="2">Uncharacterized protein</fullName>
    </submittedName>
</protein>
<evidence type="ECO:0000313" key="2">
    <source>
        <dbReference type="EMBL" id="KDR23811.1"/>
    </source>
</evidence>
<proteinExistence type="predicted"/>
<reference evidence="2 3" key="1">
    <citation type="journal article" date="2014" name="Nat. Commun.">
        <title>Molecular traces of alternative social organization in a termite genome.</title>
        <authorList>
            <person name="Terrapon N."/>
            <person name="Li C."/>
            <person name="Robertson H.M."/>
            <person name="Ji L."/>
            <person name="Meng X."/>
            <person name="Booth W."/>
            <person name="Chen Z."/>
            <person name="Childers C.P."/>
            <person name="Glastad K.M."/>
            <person name="Gokhale K."/>
            <person name="Gowin J."/>
            <person name="Gronenberg W."/>
            <person name="Hermansen R.A."/>
            <person name="Hu H."/>
            <person name="Hunt B.G."/>
            <person name="Huylmans A.K."/>
            <person name="Khalil S.M."/>
            <person name="Mitchell R.D."/>
            <person name="Munoz-Torres M.C."/>
            <person name="Mustard J.A."/>
            <person name="Pan H."/>
            <person name="Reese J.T."/>
            <person name="Scharf M.E."/>
            <person name="Sun F."/>
            <person name="Vogel H."/>
            <person name="Xiao J."/>
            <person name="Yang W."/>
            <person name="Yang Z."/>
            <person name="Yang Z."/>
            <person name="Zhou J."/>
            <person name="Zhu J."/>
            <person name="Brent C.S."/>
            <person name="Elsik C.G."/>
            <person name="Goodisman M.A."/>
            <person name="Liberles D.A."/>
            <person name="Roe R.M."/>
            <person name="Vargo E.L."/>
            <person name="Vilcinskas A."/>
            <person name="Wang J."/>
            <person name="Bornberg-Bauer E."/>
            <person name="Korb J."/>
            <person name="Zhang G."/>
            <person name="Liebig J."/>
        </authorList>
    </citation>
    <scope>NUCLEOTIDE SEQUENCE [LARGE SCALE GENOMIC DNA]</scope>
    <source>
        <tissue evidence="2">Whole organism</tissue>
    </source>
</reference>
<sequence>MPGLSALLAGTPSADHPIPGSGSSVSSLLERLTASSSTSGTNPPSSFTPLPSSSPNAQPFSSPSPKSQFLSQSPSPKNQQQQQTHFPSASPKPPATPSPLSSPPLSSVNLNLQGLSLASLQGAMASIPGLQNVQVSIPGLAVPISLSLNVSTSSAGVIVTTVPVTTTTVTYSTATSMASSSAVSATSSLGPAGSNSTTVLTNTTPGMGSVLSLPVVSAQLMTSSVKNLSQQSIRATGPGASVALAQGGNSGGIQFVGVQRPRGLLTANQLSTAGNKQTLTARQIVSTQRHTLKMATANTGSAQLAASSLASGNQVVTLTAQQQLQLTLQKQAQFQQLCLNQQSQQHQQKPTVSPASVATKHRRRSNAADPNK</sequence>
<feature type="region of interest" description="Disordered" evidence="1">
    <location>
        <begin position="1"/>
        <end position="107"/>
    </location>
</feature>
<evidence type="ECO:0000313" key="3">
    <source>
        <dbReference type="Proteomes" id="UP000027135"/>
    </source>
</evidence>
<evidence type="ECO:0000256" key="1">
    <source>
        <dbReference type="SAM" id="MobiDB-lite"/>
    </source>
</evidence>
<dbReference type="InParanoid" id="A0A067RIW4"/>
<gene>
    <name evidence="2" type="ORF">L798_11391</name>
</gene>
<feature type="region of interest" description="Disordered" evidence="1">
    <location>
        <begin position="342"/>
        <end position="372"/>
    </location>
</feature>
<dbReference type="Proteomes" id="UP000027135">
    <property type="component" value="Unassembled WGS sequence"/>
</dbReference>
<organism evidence="2 3">
    <name type="scientific">Zootermopsis nevadensis</name>
    <name type="common">Dampwood termite</name>
    <dbReference type="NCBI Taxonomy" id="136037"/>
    <lineage>
        <taxon>Eukaryota</taxon>
        <taxon>Metazoa</taxon>
        <taxon>Ecdysozoa</taxon>
        <taxon>Arthropoda</taxon>
        <taxon>Hexapoda</taxon>
        <taxon>Insecta</taxon>
        <taxon>Pterygota</taxon>
        <taxon>Neoptera</taxon>
        <taxon>Polyneoptera</taxon>
        <taxon>Dictyoptera</taxon>
        <taxon>Blattodea</taxon>
        <taxon>Blattoidea</taxon>
        <taxon>Termitoidae</taxon>
        <taxon>Termopsidae</taxon>
        <taxon>Zootermopsis</taxon>
    </lineage>
</organism>
<dbReference type="AlphaFoldDB" id="A0A067RIW4"/>
<dbReference type="eggNOG" id="ENOG502QS30">
    <property type="taxonomic scope" value="Eukaryota"/>
</dbReference>
<accession>A0A067RIW4</accession>
<keyword evidence="3" id="KW-1185">Reference proteome</keyword>
<dbReference type="EMBL" id="KK852444">
    <property type="protein sequence ID" value="KDR23811.1"/>
    <property type="molecule type" value="Genomic_DNA"/>
</dbReference>
<name>A0A067RIW4_ZOONE</name>
<dbReference type="STRING" id="136037.A0A067RIW4"/>